<name>A0A096M9B8_POEFO</name>
<accession>A0A096M9B8</accession>
<evidence type="ECO:0000256" key="5">
    <source>
        <dbReference type="ARBA" id="ARBA00023136"/>
    </source>
</evidence>
<comment type="subcellular location">
    <subcellularLocation>
        <location evidence="1">Cell membrane</location>
    </subcellularLocation>
</comment>
<dbReference type="EMBL" id="AYCK01003792">
    <property type="status" value="NOT_ANNOTATED_CDS"/>
    <property type="molecule type" value="Genomic_DNA"/>
</dbReference>
<reference evidence="11" key="1">
    <citation type="submission" date="2013-10" db="EMBL/GenBank/DDBJ databases">
        <authorList>
            <person name="Schartl M."/>
            <person name="Warren W."/>
        </authorList>
    </citation>
    <scope>NUCLEOTIDE SEQUENCE [LARGE SCALE GENOMIC DNA]</scope>
    <source>
        <strain evidence="11">female</strain>
    </source>
</reference>
<protein>
    <recommendedName>
        <fullName evidence="9">Ig-like domain-containing protein</fullName>
    </recommendedName>
</protein>
<keyword evidence="11" id="KW-1185">Reference proteome</keyword>
<dbReference type="SMART" id="SM00409">
    <property type="entry name" value="IG"/>
    <property type="match status" value="1"/>
</dbReference>
<dbReference type="AlphaFoldDB" id="A0A096M9B8"/>
<keyword evidence="2" id="KW-1003">Cell membrane</keyword>
<keyword evidence="3" id="KW-0732">Signal</keyword>
<keyword evidence="6" id="KW-1015">Disulfide bond</keyword>
<dbReference type="OMA" id="EHTESGH"/>
<dbReference type="PANTHER" id="PTHR19433">
    <property type="entry name" value="T-CELL RECEPTOR ALPHA CHAIN V REGION-RELATED"/>
    <property type="match status" value="1"/>
</dbReference>
<keyword evidence="8" id="KW-0812">Transmembrane</keyword>
<evidence type="ECO:0000256" key="1">
    <source>
        <dbReference type="ARBA" id="ARBA00004236"/>
    </source>
</evidence>
<dbReference type="InterPro" id="IPR013783">
    <property type="entry name" value="Ig-like_fold"/>
</dbReference>
<evidence type="ECO:0000313" key="10">
    <source>
        <dbReference type="Ensembl" id="ENSPFOP00000028009.1"/>
    </source>
</evidence>
<organism evidence="10 11">
    <name type="scientific">Poecilia formosa</name>
    <name type="common">Amazon molly</name>
    <name type="synonym">Limia formosa</name>
    <dbReference type="NCBI Taxonomy" id="48698"/>
    <lineage>
        <taxon>Eukaryota</taxon>
        <taxon>Metazoa</taxon>
        <taxon>Chordata</taxon>
        <taxon>Craniata</taxon>
        <taxon>Vertebrata</taxon>
        <taxon>Euteleostomi</taxon>
        <taxon>Actinopterygii</taxon>
        <taxon>Neopterygii</taxon>
        <taxon>Teleostei</taxon>
        <taxon>Neoteleostei</taxon>
        <taxon>Acanthomorphata</taxon>
        <taxon>Ovalentaria</taxon>
        <taxon>Atherinomorphae</taxon>
        <taxon>Cyprinodontiformes</taxon>
        <taxon>Poeciliidae</taxon>
        <taxon>Poeciliinae</taxon>
        <taxon>Poecilia</taxon>
    </lineage>
</organism>
<sequence length="344" mass="39174">LDFCHDVHFVQYNISYFYFSLDTFIPVKPVLLGESVMFNCDLPNTEIGQKQVYWYKQSPGETLRLIVKFTLRHQNPATSVLSPEFSDSRWMVGVNETFSSLKILRPTQEDEGTYHCVVMDWTGTNKWNGTYLIVRGNTMKTSHYTVFHQLTVLDPGLSADHGTLQCSVFTDLENKMCSEDLSVLWLRAEAEESHPDIIYIDNNKRGECKKKSDSQNSCFYHFSKNITSHHSAFYYCAIATCGKILFGNVTKSKIVEQSGGLQLIILVILAICLVISVIVNIVFICCQPLWTGCKCLKVLSSTQAEGGNENYAALHFSTSKKRCEGRKKKMETDECFYSEIKKCR</sequence>
<dbReference type="Pfam" id="PF07686">
    <property type="entry name" value="V-set"/>
    <property type="match status" value="1"/>
</dbReference>
<dbReference type="SUPFAM" id="SSF48726">
    <property type="entry name" value="Immunoglobulin"/>
    <property type="match status" value="2"/>
</dbReference>
<feature type="domain" description="Ig-like" evidence="9">
    <location>
        <begin position="33"/>
        <end position="118"/>
    </location>
</feature>
<reference evidence="10" key="2">
    <citation type="submission" date="2025-08" db="UniProtKB">
        <authorList>
            <consortium name="Ensembl"/>
        </authorList>
    </citation>
    <scope>IDENTIFICATION</scope>
</reference>
<dbReference type="PANTHER" id="PTHR19433:SF111">
    <property type="entry name" value="T CELL RECEPTOR ALPHA VARIABLE 4"/>
    <property type="match status" value="1"/>
</dbReference>
<evidence type="ECO:0000256" key="2">
    <source>
        <dbReference type="ARBA" id="ARBA00022475"/>
    </source>
</evidence>
<dbReference type="InterPro" id="IPR003599">
    <property type="entry name" value="Ig_sub"/>
</dbReference>
<reference evidence="10" key="3">
    <citation type="submission" date="2025-09" db="UniProtKB">
        <authorList>
            <consortium name="Ensembl"/>
        </authorList>
    </citation>
    <scope>IDENTIFICATION</scope>
</reference>
<evidence type="ECO:0000256" key="3">
    <source>
        <dbReference type="ARBA" id="ARBA00022729"/>
    </source>
</evidence>
<dbReference type="GO" id="GO:0002376">
    <property type="term" value="P:immune system process"/>
    <property type="evidence" value="ECO:0007669"/>
    <property type="project" value="UniProtKB-KW"/>
</dbReference>
<dbReference type="Proteomes" id="UP000028760">
    <property type="component" value="Unassembled WGS sequence"/>
</dbReference>
<dbReference type="InterPro" id="IPR036179">
    <property type="entry name" value="Ig-like_dom_sf"/>
</dbReference>
<dbReference type="GO" id="GO:0009617">
    <property type="term" value="P:response to bacterium"/>
    <property type="evidence" value="ECO:0007669"/>
    <property type="project" value="TreeGrafter"/>
</dbReference>
<dbReference type="InterPro" id="IPR052051">
    <property type="entry name" value="TCR_complex_component"/>
</dbReference>
<dbReference type="Ensembl" id="ENSPFOT00000024436.1">
    <property type="protein sequence ID" value="ENSPFOP00000028009.1"/>
    <property type="gene ID" value="ENSPFOG00000023484.1"/>
</dbReference>
<evidence type="ECO:0000256" key="8">
    <source>
        <dbReference type="SAM" id="Phobius"/>
    </source>
</evidence>
<dbReference type="InterPro" id="IPR013106">
    <property type="entry name" value="Ig_V-set"/>
</dbReference>
<dbReference type="GeneTree" id="ENSGT01030000234530"/>
<evidence type="ECO:0000313" key="11">
    <source>
        <dbReference type="Proteomes" id="UP000028760"/>
    </source>
</evidence>
<dbReference type="Gene3D" id="2.60.40.10">
    <property type="entry name" value="Immunoglobulins"/>
    <property type="match status" value="2"/>
</dbReference>
<evidence type="ECO:0000259" key="9">
    <source>
        <dbReference type="PROSITE" id="PS50835"/>
    </source>
</evidence>
<evidence type="ECO:0000256" key="7">
    <source>
        <dbReference type="ARBA" id="ARBA00023180"/>
    </source>
</evidence>
<keyword evidence="5 8" id="KW-0472">Membrane</keyword>
<keyword evidence="8" id="KW-1133">Transmembrane helix</keyword>
<keyword evidence="7" id="KW-0325">Glycoprotein</keyword>
<proteinExistence type="predicted"/>
<dbReference type="EMBL" id="AYCK01003793">
    <property type="status" value="NOT_ANNOTATED_CDS"/>
    <property type="molecule type" value="Genomic_DNA"/>
</dbReference>
<dbReference type="CDD" id="cd00099">
    <property type="entry name" value="IgV"/>
    <property type="match status" value="1"/>
</dbReference>
<evidence type="ECO:0000256" key="4">
    <source>
        <dbReference type="ARBA" id="ARBA00022859"/>
    </source>
</evidence>
<keyword evidence="4" id="KW-0391">Immunity</keyword>
<dbReference type="PROSITE" id="PS50835">
    <property type="entry name" value="IG_LIKE"/>
    <property type="match status" value="1"/>
</dbReference>
<dbReference type="GO" id="GO:0005886">
    <property type="term" value="C:plasma membrane"/>
    <property type="evidence" value="ECO:0007669"/>
    <property type="project" value="UniProtKB-SubCell"/>
</dbReference>
<dbReference type="STRING" id="48698.ENSPFOP00000028009"/>
<evidence type="ECO:0000256" key="6">
    <source>
        <dbReference type="ARBA" id="ARBA00023157"/>
    </source>
</evidence>
<feature type="transmembrane region" description="Helical" evidence="8">
    <location>
        <begin position="261"/>
        <end position="284"/>
    </location>
</feature>
<dbReference type="InterPro" id="IPR007110">
    <property type="entry name" value="Ig-like_dom"/>
</dbReference>